<feature type="region of interest" description="Disordered" evidence="16">
    <location>
        <begin position="555"/>
        <end position="800"/>
    </location>
</feature>
<organism evidence="18 19">
    <name type="scientific">Hydrogenovibrio thermophilus</name>
    <dbReference type="NCBI Taxonomy" id="265883"/>
    <lineage>
        <taxon>Bacteria</taxon>
        <taxon>Pseudomonadati</taxon>
        <taxon>Pseudomonadota</taxon>
        <taxon>Gammaproteobacteria</taxon>
        <taxon>Thiotrichales</taxon>
        <taxon>Piscirickettsiaceae</taxon>
        <taxon>Hydrogenovibrio</taxon>
    </lineage>
</organism>
<keyword evidence="7 15" id="KW-0540">Nuclease</keyword>
<evidence type="ECO:0000259" key="17">
    <source>
        <dbReference type="PROSITE" id="PS50126"/>
    </source>
</evidence>
<feature type="compositionally biased region" description="Polar residues" evidence="16">
    <location>
        <begin position="733"/>
        <end position="751"/>
    </location>
</feature>
<keyword evidence="10 15" id="KW-0255">Endonuclease</keyword>
<dbReference type="HAMAP" id="MF_00970">
    <property type="entry name" value="RNase_E"/>
    <property type="match status" value="1"/>
</dbReference>
<dbReference type="EC" id="3.1.26.12" evidence="15"/>
<dbReference type="KEGG" id="htr:EPV75_03950"/>
<dbReference type="NCBIfam" id="TIGR00757">
    <property type="entry name" value="RNaseEG"/>
    <property type="match status" value="1"/>
</dbReference>
<evidence type="ECO:0000256" key="15">
    <source>
        <dbReference type="HAMAP-Rule" id="MF_00970"/>
    </source>
</evidence>
<feature type="compositionally biased region" description="Basic and acidic residues" evidence="16">
    <location>
        <begin position="587"/>
        <end position="622"/>
    </location>
</feature>
<evidence type="ECO:0000313" key="18">
    <source>
        <dbReference type="EMBL" id="QAB14887.1"/>
    </source>
</evidence>
<comment type="subunit">
    <text evidence="15">Component of the RNA degradosome, which is a multiprotein complex involved in RNA processing and mRNA degradation. Within the RNA degradosome, RNase E assembles into a homotetramer formed by a dimer of dimers.</text>
</comment>
<dbReference type="InterPro" id="IPR019307">
    <property type="entry name" value="RNA-bd_AU-1/RNase_E/G"/>
</dbReference>
<evidence type="ECO:0000256" key="2">
    <source>
        <dbReference type="ARBA" id="ARBA00022475"/>
    </source>
</evidence>
<evidence type="ECO:0000256" key="5">
    <source>
        <dbReference type="ARBA" id="ARBA00022552"/>
    </source>
</evidence>
<keyword evidence="6 15" id="KW-0819">tRNA processing</keyword>
<dbReference type="GO" id="GO:0000287">
    <property type="term" value="F:magnesium ion binding"/>
    <property type="evidence" value="ECO:0007669"/>
    <property type="project" value="UniProtKB-UniRule"/>
</dbReference>
<keyword evidence="19" id="KW-1185">Reference proteome</keyword>
<evidence type="ECO:0000256" key="3">
    <source>
        <dbReference type="ARBA" id="ARBA00022490"/>
    </source>
</evidence>
<keyword evidence="8 15" id="KW-0479">Metal-binding</keyword>
<dbReference type="RefSeq" id="WP_128384534.1">
    <property type="nucleotide sequence ID" value="NZ_CP035033.1"/>
</dbReference>
<comment type="function">
    <text evidence="15">Endoribonuclease that plays a central role in RNA processing and decay. Required for the maturation of 5S and 16S rRNAs and the majority of tRNAs. Also involved in the degradation of most mRNAs.</text>
</comment>
<feature type="compositionally biased region" description="Basic and acidic residues" evidence="16">
    <location>
        <begin position="506"/>
        <end position="523"/>
    </location>
</feature>
<dbReference type="GO" id="GO:0006402">
    <property type="term" value="P:mRNA catabolic process"/>
    <property type="evidence" value="ECO:0007669"/>
    <property type="project" value="UniProtKB-UniRule"/>
</dbReference>
<dbReference type="SMART" id="SM00316">
    <property type="entry name" value="S1"/>
    <property type="match status" value="1"/>
</dbReference>
<comment type="subcellular location">
    <subcellularLocation>
        <location evidence="15">Cytoplasm</location>
    </subcellularLocation>
    <subcellularLocation>
        <location evidence="15">Cell inner membrane</location>
        <topology evidence="15">Peripheral membrane protein</topology>
        <orientation evidence="15">Cytoplasmic side</orientation>
    </subcellularLocation>
</comment>
<dbReference type="Gene3D" id="3.40.1260.20">
    <property type="entry name" value="Ribonuclease E, catalytic domain"/>
    <property type="match status" value="1"/>
</dbReference>
<evidence type="ECO:0000256" key="11">
    <source>
        <dbReference type="ARBA" id="ARBA00022801"/>
    </source>
</evidence>
<dbReference type="GO" id="GO:0006364">
    <property type="term" value="P:rRNA processing"/>
    <property type="evidence" value="ECO:0007669"/>
    <property type="project" value="UniProtKB-UniRule"/>
</dbReference>
<evidence type="ECO:0000256" key="1">
    <source>
        <dbReference type="ARBA" id="ARBA00005663"/>
    </source>
</evidence>
<protein>
    <recommendedName>
        <fullName evidence="15">Ribonuclease E</fullName>
        <shortName evidence="15">RNase E</shortName>
        <ecNumber evidence="15">3.1.26.12</ecNumber>
    </recommendedName>
</protein>
<dbReference type="GO" id="GO:0008033">
    <property type="term" value="P:tRNA processing"/>
    <property type="evidence" value="ECO:0007669"/>
    <property type="project" value="UniProtKB-UniRule"/>
</dbReference>
<comment type="cofactor">
    <cofactor evidence="15">
        <name>Zn(2+)</name>
        <dbReference type="ChEBI" id="CHEBI:29105"/>
    </cofactor>
    <text evidence="15">Binds 2 Zn(2+) ions per homotetramer.</text>
</comment>
<evidence type="ECO:0000256" key="7">
    <source>
        <dbReference type="ARBA" id="ARBA00022722"/>
    </source>
</evidence>
<evidence type="ECO:0000256" key="12">
    <source>
        <dbReference type="ARBA" id="ARBA00022842"/>
    </source>
</evidence>
<dbReference type="GO" id="GO:0019843">
    <property type="term" value="F:rRNA binding"/>
    <property type="evidence" value="ECO:0007669"/>
    <property type="project" value="UniProtKB-KW"/>
</dbReference>
<evidence type="ECO:0000256" key="8">
    <source>
        <dbReference type="ARBA" id="ARBA00022723"/>
    </source>
</evidence>
<dbReference type="PANTHER" id="PTHR30001">
    <property type="entry name" value="RIBONUCLEASE"/>
    <property type="match status" value="1"/>
</dbReference>
<dbReference type="Gene3D" id="2.40.50.140">
    <property type="entry name" value="Nucleic acid-binding proteins"/>
    <property type="match status" value="1"/>
</dbReference>
<evidence type="ECO:0000256" key="10">
    <source>
        <dbReference type="ARBA" id="ARBA00022759"/>
    </source>
</evidence>
<dbReference type="GO" id="GO:0005737">
    <property type="term" value="C:cytoplasm"/>
    <property type="evidence" value="ECO:0007669"/>
    <property type="project" value="UniProtKB-SubCell"/>
</dbReference>
<dbReference type="EMBL" id="CP035033">
    <property type="protein sequence ID" value="QAB14887.1"/>
    <property type="molecule type" value="Genomic_DNA"/>
</dbReference>
<keyword evidence="14 15" id="KW-0472">Membrane</keyword>
<keyword evidence="12 15" id="KW-0460">Magnesium</keyword>
<dbReference type="Pfam" id="PF10150">
    <property type="entry name" value="RNase_E_G"/>
    <property type="match status" value="1"/>
</dbReference>
<proteinExistence type="inferred from homology"/>
<sequence>MKRMLINATQSEEVRIALVDGQKLYDLDVETPHHQKKKANIYKGTVTRIEPSLEAAFVDYGAERHGFLPFKEVAEEYYPENAKGERLSIKDILSEGQELIVQVQKEERGNKGAALTTQITLAGPYVVMMPNNPKAGGISRRIEGDDRSETRDALKDLDMPEGMGLIIRTAGVGKSTEELQWGVNYLVQLWEAIQKASAEKSAPFLIHQESDIVILAIRDYLRQDIGEIIIDDMETFHKARDFVQHVMPHQVYKVKPYQDTIPLFTRFQVESQIETAYTREVTLPSGGAIVIDITEALTSIDINSSRSTKGGDIEETAYHTNLEAACEIARQLRLRDIGGLVVIDFIDMHSNRHQRDVENKMREAVKSDRARVQIGKISRFGLLEMSRQRLRPSIEESTQMICPRCKGTGVIRGVQSLALSVLRLLEEEAMKENTRRVTVQLPVEVATFLLNEKRHQITGIEDRHNLHILVIPNEHLDTPDYRMERTRVGDDVPIDSSYKIKEVIAKDEAEQQAKPNVVKEEPAIKNMQPSTPPPAPKEEAKPGLFTRLWKALFEQEEAEEPKKENRSRNNGRNGNRNNRSRNNNRRRSSDKEDSDKNDNRRDNKRNDRNGPKADERKTEGKENRRRRSRSRNNNADKNETVADNKPANDNKSNKAKETKESKAAGKAVKNAETGSASSDKDNQESSSERPRRRSRYNTRSYNGRRRKPEGAETMSIHNLPAPEADKDAPKTPGDTQTNEKPNTKAQTQVKTETTEAKPQADAKPAKTPKTEPKAETPVTESKADSTSDKTSEDALETTKS</sequence>
<evidence type="ECO:0000256" key="14">
    <source>
        <dbReference type="ARBA" id="ARBA00023136"/>
    </source>
</evidence>
<dbReference type="GO" id="GO:0000049">
    <property type="term" value="F:tRNA binding"/>
    <property type="evidence" value="ECO:0007669"/>
    <property type="project" value="UniProtKB-KW"/>
</dbReference>
<dbReference type="InterPro" id="IPR003029">
    <property type="entry name" value="S1_domain"/>
</dbReference>
<dbReference type="CDD" id="cd04453">
    <property type="entry name" value="S1_RNase_E"/>
    <property type="match status" value="1"/>
</dbReference>
<feature type="binding site" evidence="15">
    <location>
        <position position="344"/>
    </location>
    <ligand>
        <name>Mg(2+)</name>
        <dbReference type="ChEBI" id="CHEBI:18420"/>
        <note>catalytic</note>
    </ligand>
</feature>
<feature type="compositionally biased region" description="Basic and acidic residues" evidence="16">
    <location>
        <begin position="781"/>
        <end position="800"/>
    </location>
</feature>
<keyword evidence="13 15" id="KW-0694">RNA-binding</keyword>
<dbReference type="InterPro" id="IPR012340">
    <property type="entry name" value="NA-bd_OB-fold"/>
</dbReference>
<keyword evidence="4 15" id="KW-0997">Cell inner membrane</keyword>
<dbReference type="InterPro" id="IPR048583">
    <property type="entry name" value="RNase_E_G_thioredoxin-like"/>
</dbReference>
<feature type="compositionally biased region" description="Basic and acidic residues" evidence="16">
    <location>
        <begin position="634"/>
        <end position="663"/>
    </location>
</feature>
<keyword evidence="15" id="KW-0862">Zinc</keyword>
<feature type="domain" description="S1 motif" evidence="17">
    <location>
        <begin position="39"/>
        <end position="118"/>
    </location>
</feature>
<dbReference type="AlphaFoldDB" id="A0A410H1V6"/>
<name>A0A410H1V6_9GAMM</name>
<keyword evidence="11 15" id="KW-0378">Hydrolase</keyword>
<keyword evidence="5 15" id="KW-0698">rRNA processing</keyword>
<accession>A0A410H1V6</accession>
<feature type="binding site" evidence="15">
    <location>
        <position position="402"/>
    </location>
    <ligand>
        <name>Zn(2+)</name>
        <dbReference type="ChEBI" id="CHEBI:29105"/>
        <note>ligand shared between dimeric partners</note>
    </ligand>
</feature>
<feature type="compositionally biased region" description="Basic and acidic residues" evidence="16">
    <location>
        <begin position="752"/>
        <end position="774"/>
    </location>
</feature>
<evidence type="ECO:0000256" key="16">
    <source>
        <dbReference type="SAM" id="MobiDB-lite"/>
    </source>
</evidence>
<evidence type="ECO:0000256" key="9">
    <source>
        <dbReference type="ARBA" id="ARBA00022730"/>
    </source>
</evidence>
<keyword evidence="3 15" id="KW-0963">Cytoplasm</keyword>
<keyword evidence="9 15" id="KW-0699">rRNA-binding</keyword>
<reference evidence="18 19" key="1">
    <citation type="journal article" date="2018" name="Environ. Microbiol.">
        <title>Genomes of ubiquitous marine and hypersaline Hydrogenovibrio, Thiomicrorhabdus and Thiomicrospira spp. encode a diversity of mechanisms to sustain chemolithoautotrophy in heterogeneous environments.</title>
        <authorList>
            <person name="Scott K.M."/>
            <person name="Williams J."/>
            <person name="Porter C.M.B."/>
            <person name="Russel S."/>
            <person name="Harmer T.L."/>
            <person name="Paul J.H."/>
            <person name="Antonen K.M."/>
            <person name="Bridges M.K."/>
            <person name="Camper G.J."/>
            <person name="Campla C.K."/>
            <person name="Casella L.G."/>
            <person name="Chase E."/>
            <person name="Conrad J.W."/>
            <person name="Cruz M.C."/>
            <person name="Dunlap D.S."/>
            <person name="Duran L."/>
            <person name="Fahsbender E.M."/>
            <person name="Goldsmith D.B."/>
            <person name="Keeley R.F."/>
            <person name="Kondoff M.R."/>
            <person name="Kussy B.I."/>
            <person name="Lane M.K."/>
            <person name="Lawler S."/>
            <person name="Leigh B.A."/>
            <person name="Lewis C."/>
            <person name="Lostal L.M."/>
            <person name="Marking D."/>
            <person name="Mancera P.A."/>
            <person name="McClenthan E.C."/>
            <person name="McIntyre E.A."/>
            <person name="Mine J.A."/>
            <person name="Modi S."/>
            <person name="Moore B.D."/>
            <person name="Morgan W.A."/>
            <person name="Nelson K.M."/>
            <person name="Nguyen K.N."/>
            <person name="Ogburn N."/>
            <person name="Parrino D.G."/>
            <person name="Pedapudi A.D."/>
            <person name="Pelham R.P."/>
            <person name="Preece A.M."/>
            <person name="Rampersad E.A."/>
            <person name="Richardson J.C."/>
            <person name="Rodgers C.M."/>
            <person name="Schaffer B.L."/>
            <person name="Sheridan N.E."/>
            <person name="Solone M.R."/>
            <person name="Staley Z.R."/>
            <person name="Tabuchi M."/>
            <person name="Waide R.J."/>
            <person name="Wanjugi P.W."/>
            <person name="Young S."/>
            <person name="Clum A."/>
            <person name="Daum C."/>
            <person name="Huntemann M."/>
            <person name="Ivanova N."/>
            <person name="Kyrpides N."/>
            <person name="Mikhailova N."/>
            <person name="Palaniappan K."/>
            <person name="Pillay M."/>
            <person name="Reddy T.B.K."/>
            <person name="Shapiro N."/>
            <person name="Stamatis D."/>
            <person name="Varghese N."/>
            <person name="Woyke T."/>
            <person name="Boden R."/>
            <person name="Freyermuth S.K."/>
            <person name="Kerfeld C.A."/>
        </authorList>
    </citation>
    <scope>NUCLEOTIDE SEQUENCE [LARGE SCALE GENOMIC DNA]</scope>
    <source>
        <strain evidence="18 19">JR-2</strain>
    </source>
</reference>
<dbReference type="SUPFAM" id="SSF50249">
    <property type="entry name" value="Nucleic acid-binding proteins"/>
    <property type="match status" value="1"/>
</dbReference>
<feature type="binding site" evidence="15">
    <location>
        <position position="405"/>
    </location>
    <ligand>
        <name>Zn(2+)</name>
        <dbReference type="ChEBI" id="CHEBI:29105"/>
        <note>ligand shared between dimeric partners</note>
    </ligand>
</feature>
<dbReference type="GO" id="GO:0008270">
    <property type="term" value="F:zinc ion binding"/>
    <property type="evidence" value="ECO:0007669"/>
    <property type="project" value="UniProtKB-UniRule"/>
</dbReference>
<feature type="binding site" evidence="15">
    <location>
        <position position="301"/>
    </location>
    <ligand>
        <name>Mg(2+)</name>
        <dbReference type="ChEBI" id="CHEBI:18420"/>
        <note>catalytic</note>
    </ligand>
</feature>
<dbReference type="Pfam" id="PF00575">
    <property type="entry name" value="S1"/>
    <property type="match status" value="1"/>
</dbReference>
<evidence type="ECO:0000256" key="4">
    <source>
        <dbReference type="ARBA" id="ARBA00022519"/>
    </source>
</evidence>
<dbReference type="InterPro" id="IPR028878">
    <property type="entry name" value="RNase_E"/>
</dbReference>
<feature type="compositionally biased region" description="Basic residues" evidence="16">
    <location>
        <begin position="690"/>
        <end position="707"/>
    </location>
</feature>
<dbReference type="PANTHER" id="PTHR30001:SF1">
    <property type="entry name" value="RIBONUCLEASE E_G-LIKE PROTEIN, CHLOROPLASTIC"/>
    <property type="match status" value="1"/>
</dbReference>
<feature type="compositionally biased region" description="Basic and acidic residues" evidence="16">
    <location>
        <begin position="678"/>
        <end position="689"/>
    </location>
</feature>
<dbReference type="Proteomes" id="UP000285478">
    <property type="component" value="Chromosome"/>
</dbReference>
<evidence type="ECO:0000256" key="6">
    <source>
        <dbReference type="ARBA" id="ARBA00022694"/>
    </source>
</evidence>
<evidence type="ECO:0000313" key="19">
    <source>
        <dbReference type="Proteomes" id="UP000285478"/>
    </source>
</evidence>
<comment type="catalytic activity">
    <reaction evidence="15">
        <text>Endonucleolytic cleavage of single-stranded RNA in A- and U-rich regions.</text>
        <dbReference type="EC" id="3.1.26.12"/>
    </reaction>
</comment>
<keyword evidence="15" id="KW-0820">tRNA-binding</keyword>
<feature type="compositionally biased region" description="Low complexity" evidence="16">
    <location>
        <begin position="568"/>
        <end position="577"/>
    </location>
</feature>
<comment type="similarity">
    <text evidence="1">Belongs to the RNase E/G family. RNase G subfamily.</text>
</comment>
<keyword evidence="2 15" id="KW-1003">Cell membrane</keyword>
<dbReference type="PROSITE" id="PS50126">
    <property type="entry name" value="S1"/>
    <property type="match status" value="1"/>
</dbReference>
<dbReference type="GO" id="GO:0009898">
    <property type="term" value="C:cytoplasmic side of plasma membrane"/>
    <property type="evidence" value="ECO:0007669"/>
    <property type="project" value="UniProtKB-UniRule"/>
</dbReference>
<comment type="similarity">
    <text evidence="15">Belongs to the RNase E/G family. RNase E subfamily.</text>
</comment>
<feature type="region of interest" description="Required for zinc-mediated homotetramerization and catalytic activity" evidence="15">
    <location>
        <begin position="402"/>
        <end position="405"/>
    </location>
</feature>
<dbReference type="GO" id="GO:0008995">
    <property type="term" value="F:ribonuclease E activity"/>
    <property type="evidence" value="ECO:0007669"/>
    <property type="project" value="UniProtKB-EC"/>
</dbReference>
<dbReference type="Pfam" id="PF20833">
    <property type="entry name" value="RNase_E_G_Thio"/>
    <property type="match status" value="1"/>
</dbReference>
<dbReference type="InterPro" id="IPR004659">
    <property type="entry name" value="RNase_E/G"/>
</dbReference>
<evidence type="ECO:0000256" key="13">
    <source>
        <dbReference type="ARBA" id="ARBA00022884"/>
    </source>
</evidence>
<comment type="cofactor">
    <cofactor evidence="15">
        <name>Mg(2+)</name>
        <dbReference type="ChEBI" id="CHEBI:18420"/>
    </cofactor>
    <text evidence="15">Binds 1 Mg(2+) ion per subunit.</text>
</comment>
<gene>
    <name evidence="15" type="primary">rne</name>
    <name evidence="18" type="ORF">EPV75_03950</name>
</gene>
<feature type="region of interest" description="Disordered" evidence="16">
    <location>
        <begin position="506"/>
        <end position="540"/>
    </location>
</feature>